<feature type="transmembrane region" description="Helical" evidence="7">
    <location>
        <begin position="21"/>
        <end position="43"/>
    </location>
</feature>
<evidence type="ECO:0000313" key="11">
    <source>
        <dbReference type="Proteomes" id="UP000468828"/>
    </source>
</evidence>
<protein>
    <submittedName>
        <fullName evidence="10">MFS transporter</fullName>
    </submittedName>
</protein>
<feature type="transmembrane region" description="Helical" evidence="7">
    <location>
        <begin position="241"/>
        <end position="265"/>
    </location>
</feature>
<dbReference type="EMBL" id="JAAGWH010000013">
    <property type="protein sequence ID" value="NEK93783.1"/>
    <property type="molecule type" value="Genomic_DNA"/>
</dbReference>
<evidence type="ECO:0000256" key="1">
    <source>
        <dbReference type="ARBA" id="ARBA00004651"/>
    </source>
</evidence>
<name>A0A6P0H421_9ACTN</name>
<dbReference type="InterPro" id="IPR036259">
    <property type="entry name" value="MFS_trans_sf"/>
</dbReference>
<evidence type="ECO:0000313" key="12">
    <source>
        <dbReference type="Proteomes" id="UP000471152"/>
    </source>
</evidence>
<feature type="domain" description="Major facilitator superfamily (MFS) profile" evidence="8">
    <location>
        <begin position="242"/>
        <end position="461"/>
    </location>
</feature>
<sequence>MQQAPTTVRHLLLRGDFRRLLATRLASQFGDGVFQAALAGTVLFNPSQATDPFDIAAGFAVLLLPYSLVGPFAGVWLDRWSRRQVLMVANLVRAVLVLGVAALVLAEVTGAGFYIAGLLVFSVNRFVLSALSAGLPHVTDEPSLVSANALSTTSGAIAAVLGGGLAIGATELGGSGAAGYALLALVSAVPYLVASAVVSGFPRPYLGPDHLTLAATVSARDVLHGMVGGARHMLAHPPATAVLSVMAVHRVFYGLLTLMTLLLYRNSFEGESGLFPGGLAGLGEVLAAGAAGTLLAAAVTPAAVRRWGKAPWVIGLLLLAGVGQLVLGGLFTPPAIVAAVLTLGFVAQGVKICVDTTLQESVDDDFRGRVFSAYDTLFNVTYVVALLVGALLLPASGVSWPVLIAVGAGYVLTALAFSRWAKRSGFVELTPAHPLHSVHEGRDLPAAGHPVGSQPRHGEAE</sequence>
<feature type="transmembrane region" description="Helical" evidence="7">
    <location>
        <begin position="180"/>
        <end position="201"/>
    </location>
</feature>
<dbReference type="CDD" id="cd06173">
    <property type="entry name" value="MFS_MefA_like"/>
    <property type="match status" value="1"/>
</dbReference>
<feature type="transmembrane region" description="Helical" evidence="7">
    <location>
        <begin position="84"/>
        <end position="105"/>
    </location>
</feature>
<dbReference type="Proteomes" id="UP000468828">
    <property type="component" value="Unassembled WGS sequence"/>
</dbReference>
<accession>A0A6P0H421</accession>
<proteinExistence type="predicted"/>
<dbReference type="Pfam" id="PF07690">
    <property type="entry name" value="MFS_1"/>
    <property type="match status" value="1"/>
</dbReference>
<evidence type="ECO:0000256" key="3">
    <source>
        <dbReference type="ARBA" id="ARBA00022692"/>
    </source>
</evidence>
<comment type="caution">
    <text evidence="10">The sequence shown here is derived from an EMBL/GenBank/DDBJ whole genome shotgun (WGS) entry which is preliminary data.</text>
</comment>
<dbReference type="PANTHER" id="PTHR23513:SF17">
    <property type="entry name" value="MEMBRANE PROTEIN"/>
    <property type="match status" value="1"/>
</dbReference>
<dbReference type="SUPFAM" id="SSF103473">
    <property type="entry name" value="MFS general substrate transporter"/>
    <property type="match status" value="1"/>
</dbReference>
<dbReference type="InterPro" id="IPR020846">
    <property type="entry name" value="MFS_dom"/>
</dbReference>
<evidence type="ECO:0000256" key="2">
    <source>
        <dbReference type="ARBA" id="ARBA00022475"/>
    </source>
</evidence>
<feature type="transmembrane region" description="Helical" evidence="7">
    <location>
        <begin position="311"/>
        <end position="330"/>
    </location>
</feature>
<dbReference type="EMBL" id="JAAGWB010000013">
    <property type="protein sequence ID" value="NEN50550.1"/>
    <property type="molecule type" value="Genomic_DNA"/>
</dbReference>
<comment type="subcellular location">
    <subcellularLocation>
        <location evidence="1">Cell membrane</location>
        <topology evidence="1">Multi-pass membrane protein</topology>
    </subcellularLocation>
</comment>
<feature type="transmembrane region" description="Helical" evidence="7">
    <location>
        <begin position="370"/>
        <end position="392"/>
    </location>
</feature>
<dbReference type="PROSITE" id="PS50850">
    <property type="entry name" value="MFS"/>
    <property type="match status" value="1"/>
</dbReference>
<dbReference type="GO" id="GO:0005886">
    <property type="term" value="C:plasma membrane"/>
    <property type="evidence" value="ECO:0007669"/>
    <property type="project" value="UniProtKB-SubCell"/>
</dbReference>
<organism evidence="10 12">
    <name type="scientific">Modestobacter muralis</name>
    <dbReference type="NCBI Taxonomy" id="1608614"/>
    <lineage>
        <taxon>Bacteria</taxon>
        <taxon>Bacillati</taxon>
        <taxon>Actinomycetota</taxon>
        <taxon>Actinomycetes</taxon>
        <taxon>Geodermatophilales</taxon>
        <taxon>Geodermatophilaceae</taxon>
        <taxon>Modestobacter</taxon>
    </lineage>
</organism>
<keyword evidence="4 7" id="KW-1133">Transmembrane helix</keyword>
<evidence type="ECO:0000256" key="4">
    <source>
        <dbReference type="ARBA" id="ARBA00022989"/>
    </source>
</evidence>
<feature type="transmembrane region" description="Helical" evidence="7">
    <location>
        <begin position="398"/>
        <end position="417"/>
    </location>
</feature>
<dbReference type="GO" id="GO:0022857">
    <property type="term" value="F:transmembrane transporter activity"/>
    <property type="evidence" value="ECO:0007669"/>
    <property type="project" value="InterPro"/>
</dbReference>
<evidence type="ECO:0000256" key="6">
    <source>
        <dbReference type="SAM" id="MobiDB-lite"/>
    </source>
</evidence>
<evidence type="ECO:0000259" key="8">
    <source>
        <dbReference type="PROSITE" id="PS50850"/>
    </source>
</evidence>
<evidence type="ECO:0000256" key="7">
    <source>
        <dbReference type="SAM" id="Phobius"/>
    </source>
</evidence>
<feature type="transmembrane region" description="Helical" evidence="7">
    <location>
        <begin position="147"/>
        <end position="168"/>
    </location>
</feature>
<keyword evidence="5 7" id="KW-0472">Membrane</keyword>
<feature type="transmembrane region" description="Helical" evidence="7">
    <location>
        <begin position="285"/>
        <end position="304"/>
    </location>
</feature>
<dbReference type="Gene3D" id="1.20.1250.20">
    <property type="entry name" value="MFS general substrate transporter like domains"/>
    <property type="match status" value="1"/>
</dbReference>
<feature type="transmembrane region" description="Helical" evidence="7">
    <location>
        <begin position="336"/>
        <end position="358"/>
    </location>
</feature>
<reference evidence="10 12" key="2">
    <citation type="submission" date="2020-02" db="EMBL/GenBank/DDBJ databases">
        <title>The WGS of Modestobacter muralis DSM 100205.</title>
        <authorList>
            <person name="Jiang Z."/>
        </authorList>
    </citation>
    <scope>NUCLEOTIDE SEQUENCE [LARGE SCALE GENOMIC DNA]</scope>
    <source>
        <strain evidence="10 12">DSM 100205</strain>
    </source>
</reference>
<gene>
    <name evidence="10" type="ORF">G3R41_06270</name>
    <name evidence="9" type="ORF">GCU67_06270</name>
</gene>
<evidence type="ECO:0000313" key="9">
    <source>
        <dbReference type="EMBL" id="NEK93783.1"/>
    </source>
</evidence>
<dbReference type="InterPro" id="IPR011701">
    <property type="entry name" value="MFS"/>
</dbReference>
<feature type="transmembrane region" description="Helical" evidence="7">
    <location>
        <begin position="55"/>
        <end position="77"/>
    </location>
</feature>
<dbReference type="PANTHER" id="PTHR23513">
    <property type="entry name" value="INTEGRAL MEMBRANE EFFLUX PROTEIN-RELATED"/>
    <property type="match status" value="1"/>
</dbReference>
<keyword evidence="11" id="KW-1185">Reference proteome</keyword>
<dbReference type="RefSeq" id="WP_163610186.1">
    <property type="nucleotide sequence ID" value="NZ_JAAGWB010000013.1"/>
</dbReference>
<keyword evidence="2" id="KW-1003">Cell membrane</keyword>
<feature type="region of interest" description="Disordered" evidence="6">
    <location>
        <begin position="439"/>
        <end position="461"/>
    </location>
</feature>
<evidence type="ECO:0000256" key="5">
    <source>
        <dbReference type="ARBA" id="ARBA00023136"/>
    </source>
</evidence>
<dbReference type="Proteomes" id="UP000471152">
    <property type="component" value="Unassembled WGS sequence"/>
</dbReference>
<feature type="transmembrane region" description="Helical" evidence="7">
    <location>
        <begin position="111"/>
        <end position="135"/>
    </location>
</feature>
<reference evidence="9 11" key="1">
    <citation type="submission" date="2020-01" db="EMBL/GenBank/DDBJ databases">
        <title>the WGS Modestobacter muralis CPCC 204518.</title>
        <authorList>
            <person name="Jiang Z."/>
        </authorList>
    </citation>
    <scope>NUCLEOTIDE SEQUENCE [LARGE SCALE GENOMIC DNA]</scope>
    <source>
        <strain evidence="9 11">DSM 100205</strain>
    </source>
</reference>
<evidence type="ECO:0000313" key="10">
    <source>
        <dbReference type="EMBL" id="NEN50550.1"/>
    </source>
</evidence>
<dbReference type="AlphaFoldDB" id="A0A6P0H421"/>
<keyword evidence="3 7" id="KW-0812">Transmembrane</keyword>